<dbReference type="RefSeq" id="WP_387907842.1">
    <property type="nucleotide sequence ID" value="NZ_JBIBEG010000011.1"/>
</dbReference>
<organism evidence="3 4">
    <name type="scientific">Streptomyces argenteolus</name>
    <dbReference type="NCBI Taxonomy" id="67274"/>
    <lineage>
        <taxon>Bacteria</taxon>
        <taxon>Bacillati</taxon>
        <taxon>Actinomycetota</taxon>
        <taxon>Actinomycetes</taxon>
        <taxon>Kitasatosporales</taxon>
        <taxon>Streptomycetaceae</taxon>
        <taxon>Streptomyces</taxon>
    </lineage>
</organism>
<name>A0ABW6XEG6_9ACTN</name>
<feature type="transmembrane region" description="Helical" evidence="2">
    <location>
        <begin position="40"/>
        <end position="60"/>
    </location>
</feature>
<keyword evidence="4" id="KW-1185">Reference proteome</keyword>
<keyword evidence="2" id="KW-1133">Transmembrane helix</keyword>
<comment type="caution">
    <text evidence="3">The sequence shown here is derived from an EMBL/GenBank/DDBJ whole genome shotgun (WGS) entry which is preliminary data.</text>
</comment>
<protein>
    <submittedName>
        <fullName evidence="3">Uncharacterized protein</fullName>
    </submittedName>
</protein>
<keyword evidence="2" id="KW-0812">Transmembrane</keyword>
<keyword evidence="2" id="KW-0472">Membrane</keyword>
<dbReference type="EMBL" id="JBIBEG010000011">
    <property type="protein sequence ID" value="MFF5900126.1"/>
    <property type="molecule type" value="Genomic_DNA"/>
</dbReference>
<evidence type="ECO:0000256" key="1">
    <source>
        <dbReference type="SAM" id="MobiDB-lite"/>
    </source>
</evidence>
<evidence type="ECO:0000313" key="3">
    <source>
        <dbReference type="EMBL" id="MFF5900126.1"/>
    </source>
</evidence>
<proteinExistence type="predicted"/>
<dbReference type="Proteomes" id="UP001602322">
    <property type="component" value="Unassembled WGS sequence"/>
</dbReference>
<feature type="region of interest" description="Disordered" evidence="1">
    <location>
        <begin position="67"/>
        <end position="91"/>
    </location>
</feature>
<accession>A0ABW6XEG6</accession>
<evidence type="ECO:0000256" key="2">
    <source>
        <dbReference type="SAM" id="Phobius"/>
    </source>
</evidence>
<reference evidence="3 4" key="1">
    <citation type="submission" date="2024-10" db="EMBL/GenBank/DDBJ databases">
        <title>The Natural Products Discovery Center: Release of the First 8490 Sequenced Strains for Exploring Actinobacteria Biosynthetic Diversity.</title>
        <authorList>
            <person name="Kalkreuter E."/>
            <person name="Kautsar S.A."/>
            <person name="Yang D."/>
            <person name="Bader C.D."/>
            <person name="Teijaro C.N."/>
            <person name="Fluegel L."/>
            <person name="Davis C.M."/>
            <person name="Simpson J.R."/>
            <person name="Lauterbach L."/>
            <person name="Steele A.D."/>
            <person name="Gui C."/>
            <person name="Meng S."/>
            <person name="Li G."/>
            <person name="Viehrig K."/>
            <person name="Ye F."/>
            <person name="Su P."/>
            <person name="Kiefer A.F."/>
            <person name="Nichols A."/>
            <person name="Cepeda A.J."/>
            <person name="Yan W."/>
            <person name="Fan B."/>
            <person name="Jiang Y."/>
            <person name="Adhikari A."/>
            <person name="Zheng C.-J."/>
            <person name="Schuster L."/>
            <person name="Cowan T.M."/>
            <person name="Smanski M.J."/>
            <person name="Chevrette M.G."/>
            <person name="De Carvalho L.P.S."/>
            <person name="Shen B."/>
        </authorList>
    </citation>
    <scope>NUCLEOTIDE SEQUENCE [LARGE SCALE GENOMIC DNA]</scope>
    <source>
        <strain evidence="3 4">NPDC012540</strain>
    </source>
</reference>
<sequence length="91" mass="8917">MIVPIDADAGLIFLVSAAVDYAVHRHTKAASTTTPPTGDLGVAFTAGSITLVALAFLFGVPSLATDPAPATTSAQTAPPAAANPTAPSEAS</sequence>
<gene>
    <name evidence="3" type="ORF">ACFY8O_29935</name>
</gene>
<evidence type="ECO:0000313" key="4">
    <source>
        <dbReference type="Proteomes" id="UP001602322"/>
    </source>
</evidence>